<comment type="similarity">
    <text evidence="2">Belongs to the peptidase M20A family.</text>
</comment>
<feature type="domain" description="Peptidase M20 dimerisation" evidence="9">
    <location>
        <begin position="255"/>
        <end position="286"/>
    </location>
</feature>
<dbReference type="PROSITE" id="PS00759">
    <property type="entry name" value="ARGE_DAPE_CPG2_2"/>
    <property type="match status" value="1"/>
</dbReference>
<evidence type="ECO:0000256" key="4">
    <source>
        <dbReference type="ARBA" id="ARBA00022723"/>
    </source>
</evidence>
<keyword evidence="8" id="KW-0482">Metalloprotease</keyword>
<reference evidence="11" key="1">
    <citation type="journal article" date="2019" name="Int. J. Syst. Evol. Microbiol.">
        <title>The Global Catalogue of Microorganisms (GCM) 10K type strain sequencing project: providing services to taxonomists for standard genome sequencing and annotation.</title>
        <authorList>
            <consortium name="The Broad Institute Genomics Platform"/>
            <consortium name="The Broad Institute Genome Sequencing Center for Infectious Disease"/>
            <person name="Wu L."/>
            <person name="Ma J."/>
        </authorList>
    </citation>
    <scope>NUCLEOTIDE SEQUENCE [LARGE SCALE GENOMIC DNA]</scope>
    <source>
        <strain evidence="11">CGMCC 1.12286</strain>
    </source>
</reference>
<evidence type="ECO:0000313" key="10">
    <source>
        <dbReference type="EMBL" id="MFD1677138.1"/>
    </source>
</evidence>
<comment type="cofactor">
    <cofactor evidence="1">
        <name>Zn(2+)</name>
        <dbReference type="ChEBI" id="CHEBI:29105"/>
    </cofactor>
</comment>
<dbReference type="PANTHER" id="PTHR43808">
    <property type="entry name" value="ACETYLORNITHINE DEACETYLASE"/>
    <property type="match status" value="1"/>
</dbReference>
<proteinExistence type="inferred from homology"/>
<dbReference type="Gene3D" id="3.30.70.360">
    <property type="match status" value="2"/>
</dbReference>
<gene>
    <name evidence="10" type="primary">pepV</name>
    <name evidence="10" type="ORF">ACFSB2_20900</name>
</gene>
<keyword evidence="3" id="KW-0645">Protease</keyword>
<evidence type="ECO:0000256" key="8">
    <source>
        <dbReference type="ARBA" id="ARBA00023049"/>
    </source>
</evidence>
<accession>A0ABW4JPQ8</accession>
<dbReference type="EC" id="3.4.13.-" evidence="10"/>
<dbReference type="Pfam" id="PF07687">
    <property type="entry name" value="M20_dimer"/>
    <property type="match status" value="1"/>
</dbReference>
<organism evidence="10 11">
    <name type="scientific">Alicyclobacillus fodiniaquatilis</name>
    <dbReference type="NCBI Taxonomy" id="1661150"/>
    <lineage>
        <taxon>Bacteria</taxon>
        <taxon>Bacillati</taxon>
        <taxon>Bacillota</taxon>
        <taxon>Bacilli</taxon>
        <taxon>Bacillales</taxon>
        <taxon>Alicyclobacillaceae</taxon>
        <taxon>Alicyclobacillus</taxon>
    </lineage>
</organism>
<keyword evidence="6" id="KW-0862">Zinc</keyword>
<keyword evidence="4" id="KW-0479">Metal-binding</keyword>
<evidence type="ECO:0000256" key="3">
    <source>
        <dbReference type="ARBA" id="ARBA00022670"/>
    </source>
</evidence>
<evidence type="ECO:0000313" key="11">
    <source>
        <dbReference type="Proteomes" id="UP001597079"/>
    </source>
</evidence>
<dbReference type="RefSeq" id="WP_377945052.1">
    <property type="nucleotide sequence ID" value="NZ_JBHUCX010000085.1"/>
</dbReference>
<dbReference type="Gene3D" id="3.40.630.10">
    <property type="entry name" value="Zn peptidases"/>
    <property type="match status" value="1"/>
</dbReference>
<dbReference type="EMBL" id="JBHUCX010000085">
    <property type="protein sequence ID" value="MFD1677138.1"/>
    <property type="molecule type" value="Genomic_DNA"/>
</dbReference>
<keyword evidence="7 10" id="KW-0224">Dipeptidase</keyword>
<sequence>MVKEYIEQNRAVMISTLQALLRIESVKGHPVHGGPFGIGPSRALDYVLDLASSYGLTTKNVDGYAGHVEYGEGEEYIAVVSHLDVVPAGDGWTYPPYDAEIHQDKVYARGAIDDKGPAMSTLWSLIALKATGIQPKKKIRLIFGLDEESDWKCMDYYFKHEPKPIAGFTPDASFPLIFAEKGLATLRIDVQADAESMAAQIVSFQGGERLNMVPAHASATVDCHSATAASEFALRIRKLAKDAQIRATVEIADCQVTVTVEGMSAHASRPNSGVNAITQLAQLLGSGTVSNSSMWRTIGAWDTTGKGLGIDSEDDETGPLTANLGMADLSNGAYHFFVNVRFPIRLTVDDLLQNAQSYLSDKWRVTLTEHLPSLYIDPTSPLVSTLMDVYQAYFDEDLEPKSTGGATYARAIPNAVAFGALMPGRPELAHQVDENWAIEDYLTCIEIYAEAMTRLANTL</sequence>
<evidence type="ECO:0000256" key="2">
    <source>
        <dbReference type="ARBA" id="ARBA00006247"/>
    </source>
</evidence>
<dbReference type="InterPro" id="IPR036264">
    <property type="entry name" value="Bact_exopeptidase_dim_dom"/>
</dbReference>
<dbReference type="InterPro" id="IPR002933">
    <property type="entry name" value="Peptidase_M20"/>
</dbReference>
<name>A0ABW4JPQ8_9BACL</name>
<evidence type="ECO:0000256" key="6">
    <source>
        <dbReference type="ARBA" id="ARBA00022833"/>
    </source>
</evidence>
<dbReference type="NCBIfam" id="NF005591">
    <property type="entry name" value="PRK07318.1"/>
    <property type="match status" value="1"/>
</dbReference>
<dbReference type="PROSITE" id="PS00758">
    <property type="entry name" value="ARGE_DAPE_CPG2_1"/>
    <property type="match status" value="1"/>
</dbReference>
<protein>
    <submittedName>
        <fullName evidence="10">Dipeptidase PepV</fullName>
        <ecNumber evidence="10">3.4.13.-</ecNumber>
    </submittedName>
</protein>
<dbReference type="InterPro" id="IPR011650">
    <property type="entry name" value="Peptidase_M20_dimer"/>
</dbReference>
<evidence type="ECO:0000256" key="5">
    <source>
        <dbReference type="ARBA" id="ARBA00022801"/>
    </source>
</evidence>
<keyword evidence="5 10" id="KW-0378">Hydrolase</keyword>
<comment type="caution">
    <text evidence="10">The sequence shown here is derived from an EMBL/GenBank/DDBJ whole genome shotgun (WGS) entry which is preliminary data.</text>
</comment>
<dbReference type="InterPro" id="IPR010964">
    <property type="entry name" value="M20A_pepV-rel"/>
</dbReference>
<dbReference type="SUPFAM" id="SSF55031">
    <property type="entry name" value="Bacterial exopeptidase dimerisation domain"/>
    <property type="match status" value="1"/>
</dbReference>
<keyword evidence="11" id="KW-1185">Reference proteome</keyword>
<dbReference type="PANTHER" id="PTHR43808:SF31">
    <property type="entry name" value="N-ACETYL-L-CITRULLINE DEACETYLASE"/>
    <property type="match status" value="1"/>
</dbReference>
<dbReference type="GO" id="GO:0016805">
    <property type="term" value="F:dipeptidase activity"/>
    <property type="evidence" value="ECO:0007669"/>
    <property type="project" value="UniProtKB-KW"/>
</dbReference>
<dbReference type="InterPro" id="IPR050072">
    <property type="entry name" value="Peptidase_M20A"/>
</dbReference>
<dbReference type="InterPro" id="IPR001261">
    <property type="entry name" value="ArgE/DapE_CS"/>
</dbReference>
<dbReference type="Pfam" id="PF01546">
    <property type="entry name" value="Peptidase_M20"/>
    <property type="match status" value="1"/>
</dbReference>
<dbReference type="NCBIfam" id="TIGR01887">
    <property type="entry name" value="dipeptidaselike"/>
    <property type="match status" value="1"/>
</dbReference>
<dbReference type="Proteomes" id="UP001597079">
    <property type="component" value="Unassembled WGS sequence"/>
</dbReference>
<evidence type="ECO:0000259" key="9">
    <source>
        <dbReference type="Pfam" id="PF07687"/>
    </source>
</evidence>
<evidence type="ECO:0000256" key="1">
    <source>
        <dbReference type="ARBA" id="ARBA00001947"/>
    </source>
</evidence>
<dbReference type="SUPFAM" id="SSF53187">
    <property type="entry name" value="Zn-dependent exopeptidases"/>
    <property type="match status" value="1"/>
</dbReference>
<evidence type="ECO:0000256" key="7">
    <source>
        <dbReference type="ARBA" id="ARBA00022997"/>
    </source>
</evidence>